<name>A0AAQ3P7P1_VIGMU</name>
<sequence length="264" mass="30030">MAMGKSSDKFENYDETRSSVLRGRLTRSKKSNHTVRPVRSLKSTADYLRFLDFSWRLKGLSSRLEAFALHFFWTSNKMWSSHARSMAKDEKGNASFGGQARPPSSPPHGGYHGGEVFAARGWASPDRGIHGEHVVSQNRSNKKYCTFHKDLVPEPSFVVYDAIFSDIEKPQRKLQLMWGVSVHWRPQPPEVESVVVNCEWVSYFVVTEPHAGSLCFARISLVDLEVQESLYQWLRSNWLRALENLGSEISLAAPCCHIGFKNTH</sequence>
<feature type="region of interest" description="Disordered" evidence="1">
    <location>
        <begin position="90"/>
        <end position="110"/>
    </location>
</feature>
<dbReference type="EMBL" id="CP144700">
    <property type="protein sequence ID" value="WVZ22332.1"/>
    <property type="molecule type" value="Genomic_DNA"/>
</dbReference>
<evidence type="ECO:0000313" key="3">
    <source>
        <dbReference type="Proteomes" id="UP001374535"/>
    </source>
</evidence>
<protein>
    <submittedName>
        <fullName evidence="2">Uncharacterized protein</fullName>
    </submittedName>
</protein>
<reference evidence="2 3" key="1">
    <citation type="journal article" date="2023" name="Life. Sci Alliance">
        <title>Evolutionary insights into 3D genome organization and epigenetic landscape of Vigna mungo.</title>
        <authorList>
            <person name="Junaid A."/>
            <person name="Singh B."/>
            <person name="Bhatia S."/>
        </authorList>
    </citation>
    <scope>NUCLEOTIDE SEQUENCE [LARGE SCALE GENOMIC DNA]</scope>
    <source>
        <strain evidence="2">Urdbean</strain>
    </source>
</reference>
<evidence type="ECO:0000313" key="2">
    <source>
        <dbReference type="EMBL" id="WVZ22332.1"/>
    </source>
</evidence>
<gene>
    <name evidence="2" type="ORF">V8G54_000876</name>
</gene>
<proteinExistence type="predicted"/>
<dbReference type="AlphaFoldDB" id="A0AAQ3P7P1"/>
<keyword evidence="3" id="KW-1185">Reference proteome</keyword>
<organism evidence="2 3">
    <name type="scientific">Vigna mungo</name>
    <name type="common">Black gram</name>
    <name type="synonym">Phaseolus mungo</name>
    <dbReference type="NCBI Taxonomy" id="3915"/>
    <lineage>
        <taxon>Eukaryota</taxon>
        <taxon>Viridiplantae</taxon>
        <taxon>Streptophyta</taxon>
        <taxon>Embryophyta</taxon>
        <taxon>Tracheophyta</taxon>
        <taxon>Spermatophyta</taxon>
        <taxon>Magnoliopsida</taxon>
        <taxon>eudicotyledons</taxon>
        <taxon>Gunneridae</taxon>
        <taxon>Pentapetalae</taxon>
        <taxon>rosids</taxon>
        <taxon>fabids</taxon>
        <taxon>Fabales</taxon>
        <taxon>Fabaceae</taxon>
        <taxon>Papilionoideae</taxon>
        <taxon>50 kb inversion clade</taxon>
        <taxon>NPAAA clade</taxon>
        <taxon>indigoferoid/millettioid clade</taxon>
        <taxon>Phaseoleae</taxon>
        <taxon>Vigna</taxon>
    </lineage>
</organism>
<accession>A0AAQ3P7P1</accession>
<evidence type="ECO:0000256" key="1">
    <source>
        <dbReference type="SAM" id="MobiDB-lite"/>
    </source>
</evidence>
<dbReference type="Proteomes" id="UP001374535">
    <property type="component" value="Chromosome 1"/>
</dbReference>